<dbReference type="PROSITE" id="PS50089">
    <property type="entry name" value="ZF_RING_2"/>
    <property type="match status" value="1"/>
</dbReference>
<accession>A0A836IU74</accession>
<dbReference type="PANTHER" id="PTHR22663">
    <property type="entry name" value="RING FINGER PROTEIN NARYA-RELATED"/>
    <property type="match status" value="1"/>
</dbReference>
<feature type="compositionally biased region" description="Polar residues" evidence="7">
    <location>
        <begin position="379"/>
        <end position="415"/>
    </location>
</feature>
<dbReference type="SUPFAM" id="SSF57850">
    <property type="entry name" value="RING/U-box"/>
    <property type="match status" value="1"/>
</dbReference>
<comment type="caution">
    <text evidence="9">The sequence shown here is derived from an EMBL/GenBank/DDBJ whole genome shotgun (WGS) entry which is preliminary data.</text>
</comment>
<dbReference type="KEGG" id="phet:94292240"/>
<evidence type="ECO:0000256" key="2">
    <source>
        <dbReference type="ARBA" id="ARBA00022771"/>
    </source>
</evidence>
<dbReference type="Proteomes" id="UP000674318">
    <property type="component" value="Chromosome 13"/>
</dbReference>
<dbReference type="OrthoDB" id="264048at2759"/>
<feature type="region of interest" description="Disordered" evidence="7">
    <location>
        <begin position="225"/>
        <end position="263"/>
    </location>
</feature>
<evidence type="ECO:0000259" key="8">
    <source>
        <dbReference type="PROSITE" id="PS50089"/>
    </source>
</evidence>
<dbReference type="PROSITE" id="PS00518">
    <property type="entry name" value="ZF_RING_1"/>
    <property type="match status" value="1"/>
</dbReference>
<organism evidence="9 10">
    <name type="scientific">Porcisia hertigi</name>
    <dbReference type="NCBI Taxonomy" id="2761500"/>
    <lineage>
        <taxon>Eukaryota</taxon>
        <taxon>Discoba</taxon>
        <taxon>Euglenozoa</taxon>
        <taxon>Kinetoplastea</taxon>
        <taxon>Metakinetoplastina</taxon>
        <taxon>Trypanosomatida</taxon>
        <taxon>Trypanosomatidae</taxon>
        <taxon>Leishmaniinae</taxon>
        <taxon>Porcisia</taxon>
    </lineage>
</organism>
<evidence type="ECO:0000256" key="4">
    <source>
        <dbReference type="ARBA" id="ARBA00023254"/>
    </source>
</evidence>
<keyword evidence="4" id="KW-0469">Meiosis</keyword>
<feature type="region of interest" description="Disordered" evidence="7">
    <location>
        <begin position="299"/>
        <end position="329"/>
    </location>
</feature>
<keyword evidence="6" id="KW-0175">Coiled coil</keyword>
<dbReference type="InterPro" id="IPR001841">
    <property type="entry name" value="Znf_RING"/>
</dbReference>
<dbReference type="EMBL" id="JAFJZO010000013">
    <property type="protein sequence ID" value="KAG5509508.1"/>
    <property type="molecule type" value="Genomic_DNA"/>
</dbReference>
<dbReference type="InterPro" id="IPR042123">
    <property type="entry name" value="Zip3/RNF212-like"/>
</dbReference>
<dbReference type="GO" id="GO:0007131">
    <property type="term" value="P:reciprocal meiotic recombination"/>
    <property type="evidence" value="ECO:0007669"/>
    <property type="project" value="InterPro"/>
</dbReference>
<feature type="compositionally biased region" description="Gly residues" evidence="7">
    <location>
        <begin position="362"/>
        <end position="372"/>
    </location>
</feature>
<evidence type="ECO:0000256" key="6">
    <source>
        <dbReference type="SAM" id="Coils"/>
    </source>
</evidence>
<dbReference type="Gene3D" id="3.30.40.10">
    <property type="entry name" value="Zinc/RING finger domain, C3HC4 (zinc finger)"/>
    <property type="match status" value="1"/>
</dbReference>
<dbReference type="GeneID" id="94292240"/>
<dbReference type="RefSeq" id="XP_067758660.1">
    <property type="nucleotide sequence ID" value="XM_067902163.1"/>
</dbReference>
<dbReference type="PANTHER" id="PTHR22663:SF17">
    <property type="entry name" value="RING FINGER PROTEIN NARYA-RELATED"/>
    <property type="match status" value="1"/>
</dbReference>
<keyword evidence="10" id="KW-1185">Reference proteome</keyword>
<dbReference type="GO" id="GO:0016925">
    <property type="term" value="P:protein sumoylation"/>
    <property type="evidence" value="ECO:0007669"/>
    <property type="project" value="TreeGrafter"/>
</dbReference>
<evidence type="ECO:0000256" key="3">
    <source>
        <dbReference type="ARBA" id="ARBA00022833"/>
    </source>
</evidence>
<proteinExistence type="predicted"/>
<feature type="compositionally biased region" description="Low complexity" evidence="7">
    <location>
        <begin position="147"/>
        <end position="157"/>
    </location>
</feature>
<dbReference type="GO" id="GO:0019789">
    <property type="term" value="F:SUMO transferase activity"/>
    <property type="evidence" value="ECO:0007669"/>
    <property type="project" value="InterPro"/>
</dbReference>
<feature type="coiled-coil region" evidence="6">
    <location>
        <begin position="94"/>
        <end position="128"/>
    </location>
</feature>
<evidence type="ECO:0000256" key="5">
    <source>
        <dbReference type="PROSITE-ProRule" id="PRU00175"/>
    </source>
</evidence>
<keyword evidence="1" id="KW-0479">Metal-binding</keyword>
<dbReference type="GO" id="GO:0007129">
    <property type="term" value="P:homologous chromosome pairing at meiosis"/>
    <property type="evidence" value="ECO:0007669"/>
    <property type="project" value="TreeGrafter"/>
</dbReference>
<feature type="region of interest" description="Disordered" evidence="7">
    <location>
        <begin position="147"/>
        <end position="190"/>
    </location>
</feature>
<dbReference type="AlphaFoldDB" id="A0A836IU74"/>
<evidence type="ECO:0000256" key="1">
    <source>
        <dbReference type="ARBA" id="ARBA00022723"/>
    </source>
</evidence>
<feature type="compositionally biased region" description="Low complexity" evidence="7">
    <location>
        <begin position="241"/>
        <end position="251"/>
    </location>
</feature>
<dbReference type="InterPro" id="IPR017907">
    <property type="entry name" value="Znf_RING_CS"/>
</dbReference>
<protein>
    <recommendedName>
        <fullName evidence="8">RING-type domain-containing protein</fullName>
    </recommendedName>
</protein>
<keyword evidence="2 5" id="KW-0863">Zinc-finger</keyword>
<name>A0A836IU74_9TRYP</name>
<keyword evidence="3" id="KW-0862">Zinc</keyword>
<evidence type="ECO:0000256" key="7">
    <source>
        <dbReference type="SAM" id="MobiDB-lite"/>
    </source>
</evidence>
<evidence type="ECO:0000313" key="10">
    <source>
        <dbReference type="Proteomes" id="UP000674318"/>
    </source>
</evidence>
<reference evidence="9 10" key="1">
    <citation type="submission" date="2021-02" db="EMBL/GenBank/DDBJ databases">
        <title>Porcisia hertigi Genome sequencing and assembly.</title>
        <authorList>
            <person name="Almutairi H."/>
            <person name="Gatherer D."/>
        </authorList>
    </citation>
    <scope>NUCLEOTIDE SEQUENCE [LARGE SCALE GENOMIC DNA]</scope>
    <source>
        <strain evidence="9 10">C119</strain>
    </source>
</reference>
<gene>
    <name evidence="9" type="ORF">JKF63_06213</name>
</gene>
<feature type="compositionally biased region" description="Polar residues" evidence="7">
    <location>
        <begin position="347"/>
        <end position="357"/>
    </location>
</feature>
<feature type="region of interest" description="Disordered" evidence="7">
    <location>
        <begin position="342"/>
        <end position="430"/>
    </location>
</feature>
<feature type="domain" description="RING-type" evidence="8">
    <location>
        <begin position="7"/>
        <end position="45"/>
    </location>
</feature>
<dbReference type="GO" id="GO:0000795">
    <property type="term" value="C:synaptonemal complex"/>
    <property type="evidence" value="ECO:0007669"/>
    <property type="project" value="InterPro"/>
</dbReference>
<dbReference type="GO" id="GO:0008270">
    <property type="term" value="F:zinc ion binding"/>
    <property type="evidence" value="ECO:0007669"/>
    <property type="project" value="UniProtKB-KW"/>
</dbReference>
<dbReference type="InterPro" id="IPR013083">
    <property type="entry name" value="Znf_RING/FYVE/PHD"/>
</dbReference>
<evidence type="ECO:0000313" key="9">
    <source>
        <dbReference type="EMBL" id="KAG5509508.1"/>
    </source>
</evidence>
<sequence>MSFQPICVLCLSDCDRGGGVTSCNHYLCSRCVARLPTAAPCPLCQQPYQLVKLDNPNVQQLLQDGTMALERMSKVTGSQLRHYQQIVCRMRQALAMLHDQHQDMAQRRQRKEAECAAAVSRVQGLQAEVCRLREELAHATAASAATASTIRASSQRTVPHPQAPLQSSPHQPPVRVLGDSRATHPSGGYRHEAPRAIEMCQTPSGQIIPSSSAVHHGPFVPTGAVGVKAPHLSPRGHWPRASAASSPSSSSHLHGQHRGHHLCADGSDVRSAAAGEKLTSSTVVSAAPLGWSASSLIAKRHRADSDPSLARRRVDGHGASPAQSPAGFSASTNVVLTPRSHAAASLQPRQPHQSTHASMRGPGSGGGGGDTTGSGVNFWLSTPQGGALQHPQQSRRLDSLTQGGNPYMSRPSSKPLQRLFSSAHDGSKSF</sequence>